<sequence length="75" mass="8019">VLSIPTPKIRAQKLSVMQPEKESQAAFVVRVDLEKATGSMFNVGLLSSDVAVKGSLAVVVGVWEESFTAMRPSSI</sequence>
<evidence type="ECO:0000313" key="1">
    <source>
        <dbReference type="EMBL" id="KAH8482396.1"/>
    </source>
</evidence>
<reference evidence="1" key="1">
    <citation type="journal article" date="2021" name="J. Hered.">
        <title>Genome Assembly of Salicaceae Populus deltoides (Eastern Cottonwood) I-69 Based on Nanopore Sequencing and Hi-C Technologies.</title>
        <authorList>
            <person name="Bai S."/>
            <person name="Wu H."/>
            <person name="Zhang J."/>
            <person name="Pan Z."/>
            <person name="Zhao W."/>
            <person name="Li Z."/>
            <person name="Tong C."/>
        </authorList>
    </citation>
    <scope>NUCLEOTIDE SEQUENCE</scope>
    <source>
        <tissue evidence="1">Leaf</tissue>
    </source>
</reference>
<gene>
    <name evidence="1" type="ORF">H0E87_029731</name>
</gene>
<name>A0A8T2WNG0_POPDE</name>
<comment type="caution">
    <text evidence="1">The sequence shown here is derived from an EMBL/GenBank/DDBJ whole genome shotgun (WGS) entry which is preliminary data.</text>
</comment>
<dbReference type="AlphaFoldDB" id="A0A8T2WNG0"/>
<evidence type="ECO:0000313" key="2">
    <source>
        <dbReference type="Proteomes" id="UP000807159"/>
    </source>
</evidence>
<dbReference type="Proteomes" id="UP000807159">
    <property type="component" value="Chromosome 18"/>
</dbReference>
<proteinExistence type="predicted"/>
<keyword evidence="2" id="KW-1185">Reference proteome</keyword>
<organism evidence="1 2">
    <name type="scientific">Populus deltoides</name>
    <name type="common">Eastern poplar</name>
    <name type="synonym">Eastern cottonwood</name>
    <dbReference type="NCBI Taxonomy" id="3696"/>
    <lineage>
        <taxon>Eukaryota</taxon>
        <taxon>Viridiplantae</taxon>
        <taxon>Streptophyta</taxon>
        <taxon>Embryophyta</taxon>
        <taxon>Tracheophyta</taxon>
        <taxon>Spermatophyta</taxon>
        <taxon>Magnoliopsida</taxon>
        <taxon>eudicotyledons</taxon>
        <taxon>Gunneridae</taxon>
        <taxon>Pentapetalae</taxon>
        <taxon>rosids</taxon>
        <taxon>fabids</taxon>
        <taxon>Malpighiales</taxon>
        <taxon>Salicaceae</taxon>
        <taxon>Saliceae</taxon>
        <taxon>Populus</taxon>
    </lineage>
</organism>
<accession>A0A8T2WNG0</accession>
<dbReference type="EMBL" id="JACEGQ020000018">
    <property type="protein sequence ID" value="KAH8482396.1"/>
    <property type="molecule type" value="Genomic_DNA"/>
</dbReference>
<feature type="non-terminal residue" evidence="1">
    <location>
        <position position="1"/>
    </location>
</feature>
<protein>
    <submittedName>
        <fullName evidence="1">Uncharacterized protein</fullName>
    </submittedName>
</protein>